<sequence>MTKDKKVVVGINGFGRIGSVVLRAILLEKYDVEVGLINTVGDMGIESFAMQFKYDSVYGRIPTKVSFTDPQKASEIGRLVLGSTVIPFSGERDPKQIKWKDYGVDVVLECTGVFTDMKALDHIKAGAKKVIISAPAKDKKIPVIILGVNEDKYKGEELISNGSCTTNCVAPIVKLIDEKIGFQEGVLTTIHAYTTNQNIVDGICKDPRRGRAAAINIVPTTTGAAEAVIAAYPAAAGRFAGTAIRVPVVCGSYSDLTFKLVRKTTVEEINSILEQASTEPRLVSRLKVSYEPLVSSDIIGNNASCIIDSQMTKVISDDMISIGAWYDNEYGYSCRLIENAIFVCK</sequence>
<dbReference type="EMBL" id="VSSQ01005811">
    <property type="protein sequence ID" value="MPM30530.1"/>
    <property type="molecule type" value="Genomic_DNA"/>
</dbReference>
<dbReference type="Pfam" id="PF00044">
    <property type="entry name" value="Gp_dh_N"/>
    <property type="match status" value="1"/>
</dbReference>
<protein>
    <submittedName>
        <fullName evidence="4">Glyceraldehyde-3-phosphate dehydrogenase</fullName>
        <ecNumber evidence="4">1.2.1.12</ecNumber>
    </submittedName>
</protein>
<gene>
    <name evidence="4" type="primary">gap_20</name>
    <name evidence="4" type="ORF">SDC9_77080</name>
</gene>
<organism evidence="4">
    <name type="scientific">bioreactor metagenome</name>
    <dbReference type="NCBI Taxonomy" id="1076179"/>
    <lineage>
        <taxon>unclassified sequences</taxon>
        <taxon>metagenomes</taxon>
        <taxon>ecological metagenomes</taxon>
    </lineage>
</organism>
<dbReference type="EC" id="1.2.1.12" evidence="4"/>
<dbReference type="GO" id="GO:0006006">
    <property type="term" value="P:glucose metabolic process"/>
    <property type="evidence" value="ECO:0007669"/>
    <property type="project" value="InterPro"/>
</dbReference>
<evidence type="ECO:0000259" key="3">
    <source>
        <dbReference type="SMART" id="SM00846"/>
    </source>
</evidence>
<dbReference type="Gene3D" id="3.40.50.720">
    <property type="entry name" value="NAD(P)-binding Rossmann-like Domain"/>
    <property type="match status" value="1"/>
</dbReference>
<dbReference type="PRINTS" id="PR00078">
    <property type="entry name" value="G3PDHDRGNASE"/>
</dbReference>
<dbReference type="PIRSF" id="PIRSF000149">
    <property type="entry name" value="GAP_DH"/>
    <property type="match status" value="1"/>
</dbReference>
<dbReference type="InterPro" id="IPR020828">
    <property type="entry name" value="GlycerAld_3-P_DH_NAD(P)-bd"/>
</dbReference>
<dbReference type="SUPFAM" id="SSF51735">
    <property type="entry name" value="NAD(P)-binding Rossmann-fold domains"/>
    <property type="match status" value="1"/>
</dbReference>
<comment type="caution">
    <text evidence="4">The sequence shown here is derived from an EMBL/GenBank/DDBJ whole genome shotgun (WGS) entry which is preliminary data.</text>
</comment>
<dbReference type="GO" id="GO:0051287">
    <property type="term" value="F:NAD binding"/>
    <property type="evidence" value="ECO:0007669"/>
    <property type="project" value="InterPro"/>
</dbReference>
<dbReference type="FunFam" id="3.40.50.720:FF:000001">
    <property type="entry name" value="Glyceraldehyde-3-phosphate dehydrogenase"/>
    <property type="match status" value="1"/>
</dbReference>
<dbReference type="GO" id="GO:0050661">
    <property type="term" value="F:NADP binding"/>
    <property type="evidence" value="ECO:0007669"/>
    <property type="project" value="InterPro"/>
</dbReference>
<keyword evidence="2 4" id="KW-0560">Oxidoreductase</keyword>
<evidence type="ECO:0000313" key="4">
    <source>
        <dbReference type="EMBL" id="MPM30530.1"/>
    </source>
</evidence>
<dbReference type="SMART" id="SM00846">
    <property type="entry name" value="Gp_dh_N"/>
    <property type="match status" value="1"/>
</dbReference>
<dbReference type="SUPFAM" id="SSF55347">
    <property type="entry name" value="Glyceraldehyde-3-phosphate dehydrogenase-like, C-terminal domain"/>
    <property type="match status" value="1"/>
</dbReference>
<dbReference type="NCBIfam" id="TIGR01534">
    <property type="entry name" value="GAPDH-I"/>
    <property type="match status" value="1"/>
</dbReference>
<reference evidence="4" key="1">
    <citation type="submission" date="2019-08" db="EMBL/GenBank/DDBJ databases">
        <authorList>
            <person name="Kucharzyk K."/>
            <person name="Murdoch R.W."/>
            <person name="Higgins S."/>
            <person name="Loffler F."/>
        </authorList>
    </citation>
    <scope>NUCLEOTIDE SEQUENCE</scope>
</reference>
<evidence type="ECO:0000256" key="2">
    <source>
        <dbReference type="ARBA" id="ARBA00023002"/>
    </source>
</evidence>
<proteinExistence type="inferred from homology"/>
<dbReference type="Gene3D" id="3.30.360.10">
    <property type="entry name" value="Dihydrodipicolinate Reductase, domain 2"/>
    <property type="match status" value="1"/>
</dbReference>
<evidence type="ECO:0000256" key="1">
    <source>
        <dbReference type="ARBA" id="ARBA00007406"/>
    </source>
</evidence>
<dbReference type="FunFam" id="3.30.360.10:FF:000002">
    <property type="entry name" value="Glyceraldehyde-3-phosphate dehydrogenase"/>
    <property type="match status" value="1"/>
</dbReference>
<dbReference type="PANTHER" id="PTHR43148">
    <property type="entry name" value="GLYCERALDEHYDE-3-PHOSPHATE DEHYDROGENASE 2"/>
    <property type="match status" value="1"/>
</dbReference>
<dbReference type="CDD" id="cd05214">
    <property type="entry name" value="GAPDH_I_N"/>
    <property type="match status" value="1"/>
</dbReference>
<dbReference type="Pfam" id="PF02800">
    <property type="entry name" value="Gp_dh_C"/>
    <property type="match status" value="1"/>
</dbReference>
<name>A0A644YPY9_9ZZZZ</name>
<feature type="domain" description="Glyceraldehyde 3-phosphate dehydrogenase NAD(P) binding" evidence="3">
    <location>
        <begin position="7"/>
        <end position="164"/>
    </location>
</feature>
<dbReference type="InterPro" id="IPR006424">
    <property type="entry name" value="Glyceraldehyde-3-P_DH_1"/>
</dbReference>
<comment type="similarity">
    <text evidence="1">Belongs to the glyceraldehyde-3-phosphate dehydrogenase family.</text>
</comment>
<accession>A0A644YPY9</accession>
<dbReference type="InterPro" id="IPR020831">
    <property type="entry name" value="GlycerAld/Erythrose_P_DH"/>
</dbReference>
<dbReference type="GO" id="GO:0004365">
    <property type="term" value="F:glyceraldehyde-3-phosphate dehydrogenase (NAD+) (phosphorylating) activity"/>
    <property type="evidence" value="ECO:0007669"/>
    <property type="project" value="UniProtKB-EC"/>
</dbReference>
<dbReference type="InterPro" id="IPR020829">
    <property type="entry name" value="GlycerAld_3-P_DH_cat"/>
</dbReference>
<dbReference type="InterPro" id="IPR036291">
    <property type="entry name" value="NAD(P)-bd_dom_sf"/>
</dbReference>
<dbReference type="CDD" id="cd18126">
    <property type="entry name" value="GAPDH_I_C"/>
    <property type="match status" value="1"/>
</dbReference>
<dbReference type="AlphaFoldDB" id="A0A644YPY9"/>